<proteinExistence type="predicted"/>
<sequence length="256" mass="26840">MVSSVAIVAGLGNGSGTGGAAARLFAKEGYAVALISRGSESLNALASSIKESGGKANTFPVPAYGPDEIGAAFSEIHKQYPSSEYAIKVAIFNIGHTVGGPFLQVTAEDIRESNKINIESSFAFARGAILAFQQNEVTTTGKGTLVFTGATASMRGNVTTSGFASGKFAVRALAQSLAKEFGKEDIHVAHAIIDGRVATGNVRGDRNTPPSGPVENPTPELKLSPESIAAAYLYLVNQDRAAWTWELDLRPAHEKW</sequence>
<accession>A0AAD7J493</accession>
<comment type="caution">
    <text evidence="2">The sequence shown here is derived from an EMBL/GenBank/DDBJ whole genome shotgun (WGS) entry which is preliminary data.</text>
</comment>
<dbReference type="Gene3D" id="3.40.50.720">
    <property type="entry name" value="NAD(P)-binding Rossmann-like Domain"/>
    <property type="match status" value="1"/>
</dbReference>
<reference evidence="2" key="1">
    <citation type="submission" date="2023-03" db="EMBL/GenBank/DDBJ databases">
        <title>Massive genome expansion in bonnet fungi (Mycena s.s.) driven by repeated elements and novel gene families across ecological guilds.</title>
        <authorList>
            <consortium name="Lawrence Berkeley National Laboratory"/>
            <person name="Harder C.B."/>
            <person name="Miyauchi S."/>
            <person name="Viragh M."/>
            <person name="Kuo A."/>
            <person name="Thoen E."/>
            <person name="Andreopoulos B."/>
            <person name="Lu D."/>
            <person name="Skrede I."/>
            <person name="Drula E."/>
            <person name="Henrissat B."/>
            <person name="Morin E."/>
            <person name="Kohler A."/>
            <person name="Barry K."/>
            <person name="LaButti K."/>
            <person name="Morin E."/>
            <person name="Salamov A."/>
            <person name="Lipzen A."/>
            <person name="Mereny Z."/>
            <person name="Hegedus B."/>
            <person name="Baldrian P."/>
            <person name="Stursova M."/>
            <person name="Weitz H."/>
            <person name="Taylor A."/>
            <person name="Grigoriev I.V."/>
            <person name="Nagy L.G."/>
            <person name="Martin F."/>
            <person name="Kauserud H."/>
        </authorList>
    </citation>
    <scope>NUCLEOTIDE SEQUENCE</scope>
    <source>
        <strain evidence="2">CBHHK182m</strain>
    </source>
</reference>
<evidence type="ECO:0000313" key="3">
    <source>
        <dbReference type="Proteomes" id="UP001215598"/>
    </source>
</evidence>
<name>A0AAD7J493_9AGAR</name>
<evidence type="ECO:0000313" key="2">
    <source>
        <dbReference type="EMBL" id="KAJ7754084.1"/>
    </source>
</evidence>
<dbReference type="PANTHER" id="PTHR43431">
    <property type="entry name" value="OXIDOREDUCTASE, SHORT CHAIN DEHYDROGENASE/REDUCTASE FAMILY (AFU_ORTHOLOGUE AFUA_5G14000)"/>
    <property type="match status" value="1"/>
</dbReference>
<dbReference type="InterPro" id="IPR002347">
    <property type="entry name" value="SDR_fam"/>
</dbReference>
<organism evidence="2 3">
    <name type="scientific">Mycena metata</name>
    <dbReference type="NCBI Taxonomy" id="1033252"/>
    <lineage>
        <taxon>Eukaryota</taxon>
        <taxon>Fungi</taxon>
        <taxon>Dikarya</taxon>
        <taxon>Basidiomycota</taxon>
        <taxon>Agaricomycotina</taxon>
        <taxon>Agaricomycetes</taxon>
        <taxon>Agaricomycetidae</taxon>
        <taxon>Agaricales</taxon>
        <taxon>Marasmiineae</taxon>
        <taxon>Mycenaceae</taxon>
        <taxon>Mycena</taxon>
    </lineage>
</organism>
<dbReference type="PRINTS" id="PR00081">
    <property type="entry name" value="GDHRDH"/>
</dbReference>
<dbReference type="AlphaFoldDB" id="A0AAD7J493"/>
<protein>
    <recommendedName>
        <fullName evidence="4">NAD(P)-binding protein</fullName>
    </recommendedName>
</protein>
<feature type="region of interest" description="Disordered" evidence="1">
    <location>
        <begin position="200"/>
        <end position="221"/>
    </location>
</feature>
<dbReference type="EMBL" id="JARKIB010000053">
    <property type="protein sequence ID" value="KAJ7754084.1"/>
    <property type="molecule type" value="Genomic_DNA"/>
</dbReference>
<gene>
    <name evidence="2" type="ORF">B0H16DRAFT_1722880</name>
</gene>
<evidence type="ECO:0008006" key="4">
    <source>
        <dbReference type="Google" id="ProtNLM"/>
    </source>
</evidence>
<dbReference type="InterPro" id="IPR036291">
    <property type="entry name" value="NAD(P)-bd_dom_sf"/>
</dbReference>
<evidence type="ECO:0000256" key="1">
    <source>
        <dbReference type="SAM" id="MobiDB-lite"/>
    </source>
</evidence>
<dbReference type="SUPFAM" id="SSF51735">
    <property type="entry name" value="NAD(P)-binding Rossmann-fold domains"/>
    <property type="match status" value="1"/>
</dbReference>
<dbReference type="Proteomes" id="UP001215598">
    <property type="component" value="Unassembled WGS sequence"/>
</dbReference>
<dbReference type="Pfam" id="PF00106">
    <property type="entry name" value="adh_short"/>
    <property type="match status" value="1"/>
</dbReference>
<keyword evidence="3" id="KW-1185">Reference proteome</keyword>
<dbReference type="PANTHER" id="PTHR43431:SF7">
    <property type="entry name" value="OXIDOREDUCTASE, SHORT CHAIN DEHYDROGENASE_REDUCTASE FAMILY (AFU_ORTHOLOGUE AFUA_5G14000)"/>
    <property type="match status" value="1"/>
</dbReference>